<comment type="caution">
    <text evidence="4">The sequence shown here is derived from an EMBL/GenBank/DDBJ whole genome shotgun (WGS) entry which is preliminary data.</text>
</comment>
<keyword evidence="2" id="KW-0472">Membrane</keyword>
<feature type="region of interest" description="Disordered" evidence="1">
    <location>
        <begin position="127"/>
        <end position="194"/>
    </location>
</feature>
<reference evidence="5" key="1">
    <citation type="journal article" date="2019" name="Int. J. Syst. Evol. Microbiol.">
        <title>The Global Catalogue of Microorganisms (GCM) 10K type strain sequencing project: providing services to taxonomists for standard genome sequencing and annotation.</title>
        <authorList>
            <consortium name="The Broad Institute Genomics Platform"/>
            <consortium name="The Broad Institute Genome Sequencing Center for Infectious Disease"/>
            <person name="Wu L."/>
            <person name="Ma J."/>
        </authorList>
    </citation>
    <scope>NUCLEOTIDE SEQUENCE [LARGE SCALE GENOMIC DNA]</scope>
    <source>
        <strain evidence="5">ZS-35-S2</strain>
    </source>
</reference>
<gene>
    <name evidence="4" type="ORF">ACFP2T_14690</name>
</gene>
<evidence type="ECO:0000313" key="5">
    <source>
        <dbReference type="Proteomes" id="UP001596203"/>
    </source>
</evidence>
<evidence type="ECO:0000256" key="3">
    <source>
        <dbReference type="SAM" id="SignalP"/>
    </source>
</evidence>
<dbReference type="RefSeq" id="WP_377421713.1">
    <property type="nucleotide sequence ID" value="NZ_JBHSPR010000010.1"/>
</dbReference>
<proteinExistence type="predicted"/>
<evidence type="ECO:0000313" key="4">
    <source>
        <dbReference type="EMBL" id="MFC6017452.1"/>
    </source>
</evidence>
<dbReference type="Proteomes" id="UP001596203">
    <property type="component" value="Unassembled WGS sequence"/>
</dbReference>
<feature type="transmembrane region" description="Helical" evidence="2">
    <location>
        <begin position="283"/>
        <end position="305"/>
    </location>
</feature>
<keyword evidence="2" id="KW-1133">Transmembrane helix</keyword>
<sequence>MIRPKLSLRRSAAIIGAAFLGLGAAVAVAAPASAHHPEIFGTYCKVQGSNNYEFKWTVGNSENIKAEVIQVRPGAVGDIKVGAELNPKGGAPLTGTEIRTANSAQQLNKSLTVKAKWIRPNQIVTEDRTVDAVGTGKCKTPPTTPPTTPTPTPPATPTPEPTPPTTPTPEPTPPTTPTPEPTPSVTPEPVEPVGTYESTCDELILTLENPTDESITIVFTPNEGDAKTLTVAPGETGSVKFPAKAGLTVTPSGEGIEGDPIKYEEPQDCGGGGGGELPLTGAAAGGIAGGALLLLGAGVVLYIVARRRRVTFTA</sequence>
<accession>A0ABW1K856</accession>
<evidence type="ECO:0000256" key="1">
    <source>
        <dbReference type="SAM" id="MobiDB-lite"/>
    </source>
</evidence>
<evidence type="ECO:0000256" key="2">
    <source>
        <dbReference type="SAM" id="Phobius"/>
    </source>
</evidence>
<feature type="signal peptide" evidence="3">
    <location>
        <begin position="1"/>
        <end position="29"/>
    </location>
</feature>
<feature type="chain" id="PRO_5045338751" evidence="3">
    <location>
        <begin position="30"/>
        <end position="314"/>
    </location>
</feature>
<keyword evidence="2" id="KW-0812">Transmembrane</keyword>
<name>A0ABW1K856_9ACTN</name>
<protein>
    <submittedName>
        <fullName evidence="4">Cell wall anchor protein</fullName>
    </submittedName>
</protein>
<organism evidence="4 5">
    <name type="scientific">Plantactinospora solaniradicis</name>
    <dbReference type="NCBI Taxonomy" id="1723736"/>
    <lineage>
        <taxon>Bacteria</taxon>
        <taxon>Bacillati</taxon>
        <taxon>Actinomycetota</taxon>
        <taxon>Actinomycetes</taxon>
        <taxon>Micromonosporales</taxon>
        <taxon>Micromonosporaceae</taxon>
        <taxon>Plantactinospora</taxon>
    </lineage>
</organism>
<dbReference type="EMBL" id="JBHSPR010000010">
    <property type="protein sequence ID" value="MFC6017452.1"/>
    <property type="molecule type" value="Genomic_DNA"/>
</dbReference>
<keyword evidence="3" id="KW-0732">Signal</keyword>
<keyword evidence="5" id="KW-1185">Reference proteome</keyword>
<feature type="compositionally biased region" description="Pro residues" evidence="1">
    <location>
        <begin position="142"/>
        <end position="190"/>
    </location>
</feature>